<reference evidence="4 5" key="1">
    <citation type="journal article" date="2013" name="J. Microbiol.">
        <title>Lysinibacillus chungkukjangi sp. nov., isolated from Chungkukjang, Korean fermented soybean food.</title>
        <authorList>
            <person name="Kim S.J."/>
            <person name="Jang Y.H."/>
            <person name="Hamada M."/>
            <person name="Ahn J.H."/>
            <person name="Weon H.Y."/>
            <person name="Suzuki K."/>
            <person name="Whang K.S."/>
            <person name="Kwon S.W."/>
        </authorList>
    </citation>
    <scope>NUCLEOTIDE SEQUENCE [LARGE SCALE GENOMIC DNA]</scope>
    <source>
        <strain evidence="4 5">MCCC 1A12701</strain>
    </source>
</reference>
<evidence type="ECO:0000256" key="2">
    <source>
        <dbReference type="SAM" id="SignalP"/>
    </source>
</evidence>
<organism evidence="4 5">
    <name type="scientific">Lysinibacillus composti</name>
    <dbReference type="NCBI Taxonomy" id="720633"/>
    <lineage>
        <taxon>Bacteria</taxon>
        <taxon>Bacillati</taxon>
        <taxon>Bacillota</taxon>
        <taxon>Bacilli</taxon>
        <taxon>Bacillales</taxon>
        <taxon>Bacillaceae</taxon>
        <taxon>Lysinibacillus</taxon>
    </lineage>
</organism>
<evidence type="ECO:0000259" key="3">
    <source>
        <dbReference type="Pfam" id="PF17898"/>
    </source>
</evidence>
<keyword evidence="2" id="KW-0732">Signal</keyword>
<dbReference type="Proteomes" id="UP000274033">
    <property type="component" value="Unassembled WGS sequence"/>
</dbReference>
<dbReference type="PROSITE" id="PS51257">
    <property type="entry name" value="PROKAR_LIPOPROTEIN"/>
    <property type="match status" value="1"/>
</dbReference>
<evidence type="ECO:0000256" key="1">
    <source>
        <dbReference type="SAM" id="MobiDB-lite"/>
    </source>
</evidence>
<name>A0A3N9UBI3_9BACI</name>
<keyword evidence="5" id="KW-1185">Reference proteome</keyword>
<comment type="caution">
    <text evidence="4">The sequence shown here is derived from an EMBL/GenBank/DDBJ whole genome shotgun (WGS) entry which is preliminary data.</text>
</comment>
<feature type="region of interest" description="Disordered" evidence="1">
    <location>
        <begin position="168"/>
        <end position="208"/>
    </location>
</feature>
<feature type="chain" id="PRO_5039476208" evidence="2">
    <location>
        <begin position="25"/>
        <end position="208"/>
    </location>
</feature>
<gene>
    <name evidence="4" type="ORF">EBB45_15285</name>
</gene>
<evidence type="ECO:0000313" key="5">
    <source>
        <dbReference type="Proteomes" id="UP000274033"/>
    </source>
</evidence>
<evidence type="ECO:0000313" key="4">
    <source>
        <dbReference type="EMBL" id="RQW73768.1"/>
    </source>
</evidence>
<feature type="signal peptide" evidence="2">
    <location>
        <begin position="1"/>
        <end position="24"/>
    </location>
</feature>
<accession>A0A3N9UBI3</accession>
<dbReference type="AlphaFoldDB" id="A0A3N9UBI3"/>
<dbReference type="NCBIfam" id="NF040801">
    <property type="entry name" value="spore_GerD"/>
    <property type="match status" value="1"/>
</dbReference>
<dbReference type="RefSeq" id="WP_124766209.1">
    <property type="nucleotide sequence ID" value="NZ_JAFBDY010000036.1"/>
</dbReference>
<feature type="compositionally biased region" description="Gly residues" evidence="1">
    <location>
        <begin position="183"/>
        <end position="208"/>
    </location>
</feature>
<sequence>MLNRLSTILLAVLLLASCSDAPTATPSYDEMKKIVIDAIQTEEGKNSLRKLLEDPSIRDLVVLEHDEVQKAISDTLLSKDAEEFWKKQFQDPKFKEELAKSMKDQQTEIMKALIKDSSYQEDLVKFFGQSDMQKELETVLKSAKLRKQMEEVVMETIENPLLQTKWQELIKKSGEASSETGKESGGGDSGGESGGGDSGGGSESSSGG</sequence>
<protein>
    <submittedName>
        <fullName evidence="4">Spore gernimation protein</fullName>
    </submittedName>
</protein>
<dbReference type="OrthoDB" id="2375836at2"/>
<feature type="domain" description="Spore germination GerD central core" evidence="3">
    <location>
        <begin position="61"/>
        <end position="173"/>
    </location>
</feature>
<dbReference type="InterPro" id="IPR041262">
    <property type="entry name" value="GerD_central"/>
</dbReference>
<proteinExistence type="predicted"/>
<dbReference type="Pfam" id="PF17898">
    <property type="entry name" value="GerD"/>
    <property type="match status" value="1"/>
</dbReference>
<dbReference type="EMBL" id="RRCT01000016">
    <property type="protein sequence ID" value="RQW73768.1"/>
    <property type="molecule type" value="Genomic_DNA"/>
</dbReference>